<dbReference type="PROSITE" id="PS50011">
    <property type="entry name" value="PROTEIN_KINASE_DOM"/>
    <property type="match status" value="1"/>
</dbReference>
<sequence>MSTPTWTREHSPLCASSPSSICSASSSSSSAPPTCLAAAAAAVAAAATGGITGTSIGPYRLGSTLGVGTFGKVKLGYHNVTGQKVAVKIINKAKMEMMEMYEKIRREINILQCLHHPHVIRLYELIDTPTDIFMVMEYVQGGELFDHIVQKSRLPEHEARRFFQQIVSGVDYCHRHMICHRDLKPENVLLDTNMNVKVGDFGLSNFMRDGDFLKTSCGSPNYASPEVVSGKAYAGPEVDVWSCGVILYALLCGSLPFDDEHVPNLFKKIKHGNFILPGHLSEASRNLIVRMLVVDPAKRISLSEIRQHPWFTQSLPAYLQNCYLGSPLLTRVDPLIVLQMKKLGYEVDEKDLNIMTAVGTFPTRETVAYQLLADRRAKQSSFSNMVDVFCKDSPHVFAPEYQQLAASLSSSDPSPVFPPPGSPGVPFSPGYPMFPSQGCFAPSTQSSTATMATGGTSSPVHPPSHSLGSMQTNFHDYFSPGPLGLLSSGVPTLRWKLGVEAAFDAPILITAILNTLKACDYEWLMPSPYKVRCRPIKRSGAASGVSPWRSSRSSSLSSASSNRRAADADTDPASRAREDGDEETHAAPSAAALVEGVILTIHLYKISPGLYIVDVQLFDGATLPGMSEALWITSAIYSALSQLQLQHQRHSKSPPNAGEHPSSPSFRSPSAASPSASAPSSSGGSSSRHPGGSHPPGQTRSAAPTEGETQPGAATDQAAVSEENRGRGRRGEGARRRGSVPQVSGASPRTWTPPTPIVISATEGGSAGGQ</sequence>
<feature type="region of interest" description="Disordered" evidence="12">
    <location>
        <begin position="646"/>
        <end position="770"/>
    </location>
</feature>
<feature type="domain" description="Protein kinase" evidence="13">
    <location>
        <begin position="59"/>
        <end position="311"/>
    </location>
</feature>
<feature type="compositionally biased region" description="Low complexity" evidence="12">
    <location>
        <begin position="542"/>
        <end position="563"/>
    </location>
</feature>
<evidence type="ECO:0000256" key="7">
    <source>
        <dbReference type="ARBA" id="ARBA00022777"/>
    </source>
</evidence>
<dbReference type="InterPro" id="IPR017441">
    <property type="entry name" value="Protein_kinase_ATP_BS"/>
</dbReference>
<dbReference type="InterPro" id="IPR008271">
    <property type="entry name" value="Ser/Thr_kinase_AS"/>
</dbReference>
<comment type="subcellular location">
    <subcellularLocation>
        <location evidence="1">Cytoplasm</location>
    </subcellularLocation>
</comment>
<keyword evidence="7 14" id="KW-0418">Kinase</keyword>
<keyword evidence="8 11" id="KW-0067">ATP-binding</keyword>
<keyword evidence="5" id="KW-0808">Transferase</keyword>
<dbReference type="Gene3D" id="1.10.510.10">
    <property type="entry name" value="Transferase(Phosphotransferase) domain 1"/>
    <property type="match status" value="1"/>
</dbReference>
<evidence type="ECO:0000256" key="5">
    <source>
        <dbReference type="ARBA" id="ARBA00022679"/>
    </source>
</evidence>
<dbReference type="InterPro" id="IPR011009">
    <property type="entry name" value="Kinase-like_dom_sf"/>
</dbReference>
<reference evidence="14" key="1">
    <citation type="journal article" date="2015" name="PLoS ONE">
        <title>Comprehensive Evaluation of Toxoplasma gondii VEG and Neospora caninum LIV Genomes with Tachyzoite Stage Transcriptome and Proteome Defines Novel Transcript Features.</title>
        <authorList>
            <person name="Ramaprasad A."/>
            <person name="Mourier T."/>
            <person name="Naeem R."/>
            <person name="Malas T.B."/>
            <person name="Moussa E."/>
            <person name="Panigrahi A."/>
            <person name="Vermont S.J."/>
            <person name="Otto T.D."/>
            <person name="Wastling J."/>
            <person name="Pain A."/>
        </authorList>
    </citation>
    <scope>NUCLEOTIDE SEQUENCE</scope>
    <source>
        <strain evidence="14">Liverpool</strain>
    </source>
</reference>
<dbReference type="GO" id="GO:0106310">
    <property type="term" value="F:protein serine kinase activity"/>
    <property type="evidence" value="ECO:0007669"/>
    <property type="project" value="RHEA"/>
</dbReference>
<dbReference type="PROSITE" id="PS00107">
    <property type="entry name" value="PROTEIN_KINASE_ATP"/>
    <property type="match status" value="1"/>
</dbReference>
<keyword evidence="4" id="KW-0723">Serine/threonine-protein kinase</keyword>
<keyword evidence="3" id="KW-0963">Cytoplasm</keyword>
<evidence type="ECO:0000256" key="6">
    <source>
        <dbReference type="ARBA" id="ARBA00022741"/>
    </source>
</evidence>
<evidence type="ECO:0000256" key="8">
    <source>
        <dbReference type="ARBA" id="ARBA00022840"/>
    </source>
</evidence>
<dbReference type="GO" id="GO:0005737">
    <property type="term" value="C:cytoplasm"/>
    <property type="evidence" value="ECO:0007669"/>
    <property type="project" value="UniProtKB-SubCell"/>
</dbReference>
<dbReference type="GO" id="GO:0005524">
    <property type="term" value="F:ATP binding"/>
    <property type="evidence" value="ECO:0007669"/>
    <property type="project" value="UniProtKB-UniRule"/>
</dbReference>
<dbReference type="CDD" id="cd14079">
    <property type="entry name" value="STKc_AMPK_alpha"/>
    <property type="match status" value="1"/>
</dbReference>
<dbReference type="SMART" id="SM00220">
    <property type="entry name" value="S_TKc"/>
    <property type="match status" value="1"/>
</dbReference>
<dbReference type="SUPFAM" id="SSF56112">
    <property type="entry name" value="Protein kinase-like (PK-like)"/>
    <property type="match status" value="1"/>
</dbReference>
<evidence type="ECO:0000256" key="1">
    <source>
        <dbReference type="ARBA" id="ARBA00004496"/>
    </source>
</evidence>
<dbReference type="Pfam" id="PF00069">
    <property type="entry name" value="Pkinase"/>
    <property type="match status" value="1"/>
</dbReference>
<evidence type="ECO:0000256" key="9">
    <source>
        <dbReference type="ARBA" id="ARBA00047899"/>
    </source>
</evidence>
<dbReference type="EMBL" id="LN714483">
    <property type="protein sequence ID" value="CEL67550.1"/>
    <property type="molecule type" value="Genomic_DNA"/>
</dbReference>
<feature type="compositionally biased region" description="Low complexity" evidence="12">
    <location>
        <begin position="444"/>
        <end position="458"/>
    </location>
</feature>
<dbReference type="AlphaFoldDB" id="A0A0F7UG57"/>
<feature type="binding site" evidence="11">
    <location>
        <position position="88"/>
    </location>
    <ligand>
        <name>ATP</name>
        <dbReference type="ChEBI" id="CHEBI:30616"/>
    </ligand>
</feature>
<dbReference type="GO" id="GO:0004674">
    <property type="term" value="F:protein serine/threonine kinase activity"/>
    <property type="evidence" value="ECO:0007669"/>
    <property type="project" value="UniProtKB-KW"/>
</dbReference>
<dbReference type="InterPro" id="IPR000719">
    <property type="entry name" value="Prot_kinase_dom"/>
</dbReference>
<dbReference type="PANTHER" id="PTHR24346:SF82">
    <property type="entry name" value="KP78A-RELATED"/>
    <property type="match status" value="1"/>
</dbReference>
<comment type="catalytic activity">
    <reaction evidence="10">
        <text>L-seryl-[protein] + ATP = O-phospho-L-seryl-[protein] + ADP + H(+)</text>
        <dbReference type="Rhea" id="RHEA:17989"/>
        <dbReference type="Rhea" id="RHEA-COMP:9863"/>
        <dbReference type="Rhea" id="RHEA-COMP:11604"/>
        <dbReference type="ChEBI" id="CHEBI:15378"/>
        <dbReference type="ChEBI" id="CHEBI:29999"/>
        <dbReference type="ChEBI" id="CHEBI:30616"/>
        <dbReference type="ChEBI" id="CHEBI:83421"/>
        <dbReference type="ChEBI" id="CHEBI:456216"/>
        <dbReference type="EC" id="2.7.11.1"/>
    </reaction>
</comment>
<feature type="compositionally biased region" description="Low complexity" evidence="12">
    <location>
        <begin position="661"/>
        <end position="697"/>
    </location>
</feature>
<name>A0A0F7UG57_NEOCL</name>
<dbReference type="PROSITE" id="PS00108">
    <property type="entry name" value="PROTEIN_KINASE_ST"/>
    <property type="match status" value="1"/>
</dbReference>
<feature type="compositionally biased region" description="Basic and acidic residues" evidence="12">
    <location>
        <begin position="722"/>
        <end position="735"/>
    </location>
</feature>
<comment type="catalytic activity">
    <reaction evidence="9">
        <text>L-threonyl-[protein] + ATP = O-phospho-L-threonyl-[protein] + ADP + H(+)</text>
        <dbReference type="Rhea" id="RHEA:46608"/>
        <dbReference type="Rhea" id="RHEA-COMP:11060"/>
        <dbReference type="Rhea" id="RHEA-COMP:11605"/>
        <dbReference type="ChEBI" id="CHEBI:15378"/>
        <dbReference type="ChEBI" id="CHEBI:30013"/>
        <dbReference type="ChEBI" id="CHEBI:30616"/>
        <dbReference type="ChEBI" id="CHEBI:61977"/>
        <dbReference type="ChEBI" id="CHEBI:456216"/>
        <dbReference type="EC" id="2.7.11.1"/>
    </reaction>
</comment>
<dbReference type="EC" id="2.7.11.1" evidence="2"/>
<evidence type="ECO:0000256" key="4">
    <source>
        <dbReference type="ARBA" id="ARBA00022527"/>
    </source>
</evidence>
<evidence type="ECO:0000256" key="10">
    <source>
        <dbReference type="ARBA" id="ARBA00048679"/>
    </source>
</evidence>
<dbReference type="InterPro" id="IPR028375">
    <property type="entry name" value="KA1/Ssp2_C"/>
</dbReference>
<evidence type="ECO:0000256" key="3">
    <source>
        <dbReference type="ARBA" id="ARBA00022490"/>
    </source>
</evidence>
<evidence type="ECO:0000256" key="11">
    <source>
        <dbReference type="PROSITE-ProRule" id="PRU10141"/>
    </source>
</evidence>
<gene>
    <name evidence="14" type="ORF">BN1204_033490</name>
</gene>
<dbReference type="FunFam" id="1.10.510.10:FF:001222">
    <property type="entry name" value="Serine/threonine-protein kinase ppk25"/>
    <property type="match status" value="1"/>
</dbReference>
<organism evidence="14">
    <name type="scientific">Neospora caninum (strain Liverpool)</name>
    <dbReference type="NCBI Taxonomy" id="572307"/>
    <lineage>
        <taxon>Eukaryota</taxon>
        <taxon>Sar</taxon>
        <taxon>Alveolata</taxon>
        <taxon>Apicomplexa</taxon>
        <taxon>Conoidasida</taxon>
        <taxon>Coccidia</taxon>
        <taxon>Eucoccidiorida</taxon>
        <taxon>Eimeriorina</taxon>
        <taxon>Sarcocystidae</taxon>
        <taxon>Neospora</taxon>
    </lineage>
</organism>
<protein>
    <recommendedName>
        <fullName evidence="2">non-specific serine/threonine protein kinase</fullName>
        <ecNumber evidence="2">2.7.11.1</ecNumber>
    </recommendedName>
</protein>
<proteinExistence type="predicted"/>
<dbReference type="Gene3D" id="3.30.310.80">
    <property type="entry name" value="Kinase associated domain 1, KA1"/>
    <property type="match status" value="1"/>
</dbReference>
<evidence type="ECO:0000313" key="14">
    <source>
        <dbReference type="EMBL" id="CEL67550.1"/>
    </source>
</evidence>
<dbReference type="PANTHER" id="PTHR24346">
    <property type="entry name" value="MAP/MICROTUBULE AFFINITY-REGULATING KINASE"/>
    <property type="match status" value="1"/>
</dbReference>
<feature type="region of interest" description="Disordered" evidence="12">
    <location>
        <begin position="444"/>
        <end position="466"/>
    </location>
</feature>
<dbReference type="FunFam" id="3.30.200.20:FF:000003">
    <property type="entry name" value="Non-specific serine/threonine protein kinase"/>
    <property type="match status" value="1"/>
</dbReference>
<feature type="compositionally biased region" description="Basic and acidic residues" evidence="12">
    <location>
        <begin position="564"/>
        <end position="578"/>
    </location>
</feature>
<keyword evidence="6 11" id="KW-0547">Nucleotide-binding</keyword>
<evidence type="ECO:0000256" key="2">
    <source>
        <dbReference type="ARBA" id="ARBA00012513"/>
    </source>
</evidence>
<evidence type="ECO:0000256" key="12">
    <source>
        <dbReference type="SAM" id="MobiDB-lite"/>
    </source>
</evidence>
<evidence type="ECO:0000259" key="13">
    <source>
        <dbReference type="PROSITE" id="PS50011"/>
    </source>
</evidence>
<dbReference type="SUPFAM" id="SSF103243">
    <property type="entry name" value="KA1-like"/>
    <property type="match status" value="1"/>
</dbReference>
<dbReference type="GO" id="GO:0035556">
    <property type="term" value="P:intracellular signal transduction"/>
    <property type="evidence" value="ECO:0007669"/>
    <property type="project" value="TreeGrafter"/>
</dbReference>
<feature type="compositionally biased region" description="Polar residues" evidence="12">
    <location>
        <begin position="741"/>
        <end position="750"/>
    </location>
</feature>
<accession>A0A0F7UG57</accession>
<feature type="region of interest" description="Disordered" evidence="12">
    <location>
        <begin position="540"/>
        <end position="588"/>
    </location>
</feature>